<dbReference type="CDD" id="cd16352">
    <property type="entry name" value="CheD"/>
    <property type="match status" value="1"/>
</dbReference>
<dbReference type="EMBL" id="QYUL01000001">
    <property type="protein sequence ID" value="RJF83383.1"/>
    <property type="molecule type" value="Genomic_DNA"/>
</dbReference>
<name>A0A418W050_9PROT</name>
<dbReference type="RefSeq" id="WP_119829027.1">
    <property type="nucleotide sequence ID" value="NZ_QYUL01000001.1"/>
</dbReference>
<comment type="catalytic activity">
    <reaction evidence="3">
        <text>L-glutaminyl-[protein] + H2O = L-glutamyl-[protein] + NH4(+)</text>
        <dbReference type="Rhea" id="RHEA:16441"/>
        <dbReference type="Rhea" id="RHEA-COMP:10207"/>
        <dbReference type="Rhea" id="RHEA-COMP:10208"/>
        <dbReference type="ChEBI" id="CHEBI:15377"/>
        <dbReference type="ChEBI" id="CHEBI:28938"/>
        <dbReference type="ChEBI" id="CHEBI:29973"/>
        <dbReference type="ChEBI" id="CHEBI:30011"/>
        <dbReference type="EC" id="3.5.1.44"/>
    </reaction>
</comment>
<dbReference type="AlphaFoldDB" id="A0A418W050"/>
<keyword evidence="6" id="KW-1185">Reference proteome</keyword>
<evidence type="ECO:0000313" key="6">
    <source>
        <dbReference type="Proteomes" id="UP000283458"/>
    </source>
</evidence>
<organism evidence="5 6">
    <name type="scientific">Azospirillum cavernae</name>
    <dbReference type="NCBI Taxonomy" id="2320860"/>
    <lineage>
        <taxon>Bacteria</taxon>
        <taxon>Pseudomonadati</taxon>
        <taxon>Pseudomonadota</taxon>
        <taxon>Alphaproteobacteria</taxon>
        <taxon>Rhodospirillales</taxon>
        <taxon>Azospirillaceae</taxon>
        <taxon>Azospirillum</taxon>
    </lineage>
</organism>
<comment type="similarity">
    <text evidence="3">Belongs to the CheD family.</text>
</comment>
<evidence type="ECO:0000256" key="2">
    <source>
        <dbReference type="ARBA" id="ARBA00022801"/>
    </source>
</evidence>
<dbReference type="GO" id="GO:0050568">
    <property type="term" value="F:protein-glutamine glutaminase activity"/>
    <property type="evidence" value="ECO:0007669"/>
    <property type="project" value="UniProtKB-UniRule"/>
</dbReference>
<dbReference type="SUPFAM" id="SSF64438">
    <property type="entry name" value="CNF1/YfiH-like putative cysteine hydrolases"/>
    <property type="match status" value="1"/>
</dbReference>
<dbReference type="Gene3D" id="3.30.1330.200">
    <property type="match status" value="1"/>
</dbReference>
<feature type="compositionally biased region" description="Pro residues" evidence="4">
    <location>
        <begin position="1"/>
        <end position="14"/>
    </location>
</feature>
<dbReference type="HAMAP" id="MF_01440">
    <property type="entry name" value="CheD"/>
    <property type="match status" value="1"/>
</dbReference>
<feature type="region of interest" description="Disordered" evidence="4">
    <location>
        <begin position="1"/>
        <end position="36"/>
    </location>
</feature>
<dbReference type="EC" id="3.5.1.44" evidence="3"/>
<dbReference type="PANTHER" id="PTHR35147">
    <property type="entry name" value="CHEMORECEPTOR GLUTAMINE DEAMIDASE CHED-RELATED"/>
    <property type="match status" value="1"/>
</dbReference>
<protein>
    <recommendedName>
        <fullName evidence="3">Probable chemoreceptor glutamine deamidase CheD</fullName>
        <ecNumber evidence="3">3.5.1.44</ecNumber>
    </recommendedName>
</protein>
<comment type="caution">
    <text evidence="5">The sequence shown here is derived from an EMBL/GenBank/DDBJ whole genome shotgun (WGS) entry which is preliminary data.</text>
</comment>
<gene>
    <name evidence="3" type="primary">cheD</name>
    <name evidence="5" type="ORF">D3877_01505</name>
</gene>
<dbReference type="OrthoDB" id="9807202at2"/>
<dbReference type="InterPro" id="IPR038592">
    <property type="entry name" value="CheD-like_sf"/>
</dbReference>
<sequence length="230" mass="24966">MARPRPPGFPPGFPPDETTPRKHGASARELSGGQRHNRALGADTIKVFLGDHAISERADVMMATTLGSCVSACIHDPVRGVGGMNHFLLPDLPESELEGDGASARYGSVAMERLINDLLAQGAEKRRLQVKLFGGARVIESSYDIGGMNSRFAINYVRVEGLILAGHDLGGAAARRIHYFPHSGRALRRMLNPTTVVDTITQERHFMSNLRRDPIEGDMELFTPDPSGDA</sequence>
<accession>A0A418W050</accession>
<keyword evidence="2 3" id="KW-0378">Hydrolase</keyword>
<dbReference type="Pfam" id="PF03975">
    <property type="entry name" value="CheD"/>
    <property type="match status" value="1"/>
</dbReference>
<dbReference type="InterPro" id="IPR011324">
    <property type="entry name" value="Cytotoxic_necrot_fac-like_cat"/>
</dbReference>
<evidence type="ECO:0000313" key="5">
    <source>
        <dbReference type="EMBL" id="RJF83383.1"/>
    </source>
</evidence>
<evidence type="ECO:0000256" key="3">
    <source>
        <dbReference type="HAMAP-Rule" id="MF_01440"/>
    </source>
</evidence>
<dbReference type="GO" id="GO:0006935">
    <property type="term" value="P:chemotaxis"/>
    <property type="evidence" value="ECO:0007669"/>
    <property type="project" value="UniProtKB-UniRule"/>
</dbReference>
<evidence type="ECO:0000256" key="1">
    <source>
        <dbReference type="ARBA" id="ARBA00022500"/>
    </source>
</evidence>
<keyword evidence="1 3" id="KW-0145">Chemotaxis</keyword>
<proteinExistence type="inferred from homology"/>
<evidence type="ECO:0000256" key="4">
    <source>
        <dbReference type="SAM" id="MobiDB-lite"/>
    </source>
</evidence>
<dbReference type="Proteomes" id="UP000283458">
    <property type="component" value="Unassembled WGS sequence"/>
</dbReference>
<dbReference type="InterPro" id="IPR005659">
    <property type="entry name" value="Chemorcpt_Glu_NH3ase_CheD"/>
</dbReference>
<dbReference type="PANTHER" id="PTHR35147:SF2">
    <property type="entry name" value="CHEMORECEPTOR GLUTAMINE DEAMIDASE CHED-RELATED"/>
    <property type="match status" value="1"/>
</dbReference>
<comment type="function">
    <text evidence="3">Probably deamidates glutamine residues to glutamate on methyl-accepting chemotaxis receptors (MCPs), playing an important role in chemotaxis.</text>
</comment>
<reference evidence="5 6" key="1">
    <citation type="submission" date="2018-09" db="EMBL/GenBank/DDBJ databases">
        <authorList>
            <person name="Zhu H."/>
        </authorList>
    </citation>
    <scope>NUCLEOTIDE SEQUENCE [LARGE SCALE GENOMIC DNA]</scope>
    <source>
        <strain evidence="5 6">K2W22B-5</strain>
    </source>
</reference>